<dbReference type="AlphaFoldDB" id="A0A084TMH5"/>
<dbReference type="Proteomes" id="UP000028521">
    <property type="component" value="Unassembled WGS sequence"/>
</dbReference>
<evidence type="ECO:0000313" key="2">
    <source>
        <dbReference type="EMBL" id="KFB01911.1"/>
    </source>
</evidence>
<gene>
    <name evidence="2" type="ORF">IA57_03315</name>
</gene>
<organism evidence="2 3">
    <name type="scientific">Mangrovimonas yunxiaonensis</name>
    <dbReference type="NCBI Taxonomy" id="1197477"/>
    <lineage>
        <taxon>Bacteria</taxon>
        <taxon>Pseudomonadati</taxon>
        <taxon>Bacteroidota</taxon>
        <taxon>Flavobacteriia</taxon>
        <taxon>Flavobacteriales</taxon>
        <taxon>Flavobacteriaceae</taxon>
        <taxon>Mangrovimonas</taxon>
    </lineage>
</organism>
<reference evidence="3" key="2">
    <citation type="submission" date="2014-07" db="EMBL/GenBank/DDBJ databases">
        <title>Genome sequence of Mangrovimonas yunxiaonensis.</title>
        <authorList>
            <person name="Li Y."/>
            <person name="Zheng T."/>
        </authorList>
    </citation>
    <scope>NUCLEOTIDE SEQUENCE [LARGE SCALE GENOMIC DNA]</scope>
    <source>
        <strain evidence="3">LY01</strain>
    </source>
</reference>
<comment type="caution">
    <text evidence="2">The sequence shown here is derived from an EMBL/GenBank/DDBJ whole genome shotgun (WGS) entry which is preliminary data.</text>
</comment>
<dbReference type="RefSeq" id="WP_036119114.1">
    <property type="nucleotide sequence ID" value="NZ_BMET01000005.1"/>
</dbReference>
<proteinExistence type="predicted"/>
<keyword evidence="3" id="KW-1185">Reference proteome</keyword>
<sequence length="79" mass="8642">MKTLAVTFGFTLFALTAVGQNTPTIVKTSGDATSSFIINTTTPAKKISDTKTTRILLEEDFNRAALLFRAKKSKQEKIC</sequence>
<feature type="chain" id="PRO_5001782685" evidence="1">
    <location>
        <begin position="20"/>
        <end position="79"/>
    </location>
</feature>
<keyword evidence="1" id="KW-0732">Signal</keyword>
<evidence type="ECO:0000313" key="3">
    <source>
        <dbReference type="Proteomes" id="UP000028521"/>
    </source>
</evidence>
<accession>A0A084TMH5</accession>
<protein>
    <submittedName>
        <fullName evidence="2">Uncharacterized protein</fullName>
    </submittedName>
</protein>
<feature type="signal peptide" evidence="1">
    <location>
        <begin position="1"/>
        <end position="19"/>
    </location>
</feature>
<name>A0A084TMH5_9FLAO</name>
<evidence type="ECO:0000256" key="1">
    <source>
        <dbReference type="SAM" id="SignalP"/>
    </source>
</evidence>
<dbReference type="EMBL" id="JPFK01000003">
    <property type="protein sequence ID" value="KFB01911.1"/>
    <property type="molecule type" value="Genomic_DNA"/>
</dbReference>
<reference evidence="2 3" key="1">
    <citation type="journal article" date="2014" name="Genome Announc.">
        <title>Draft Genome Sequence of the Algicidal Bacterium Mangrovimonas yunxiaonensis Strain LY01.</title>
        <authorList>
            <person name="Li Y."/>
            <person name="Zhu H."/>
            <person name="Li C."/>
            <person name="Zhang H."/>
            <person name="Chen Z."/>
            <person name="Zheng W."/>
            <person name="Xu H."/>
            <person name="Zheng T."/>
        </authorList>
    </citation>
    <scope>NUCLEOTIDE SEQUENCE [LARGE SCALE GENOMIC DNA]</scope>
    <source>
        <strain evidence="2 3">LY01</strain>
    </source>
</reference>